<reference evidence="1 2" key="1">
    <citation type="submission" date="2017-04" db="EMBL/GenBank/DDBJ databases">
        <title>Complete genome sequence of Flavobacterium kingsejong AJ004.</title>
        <authorList>
            <person name="Lee P.C."/>
        </authorList>
    </citation>
    <scope>NUCLEOTIDE SEQUENCE [LARGE SCALE GENOMIC DNA]</scope>
    <source>
        <strain evidence="1 2">AJ004</strain>
    </source>
</reference>
<keyword evidence="2" id="KW-1185">Reference proteome</keyword>
<evidence type="ECO:0000313" key="2">
    <source>
        <dbReference type="Proteomes" id="UP000244677"/>
    </source>
</evidence>
<organism evidence="1 2">
    <name type="scientific">Flavobacterium kingsejongi</name>
    <dbReference type="NCBI Taxonomy" id="1678728"/>
    <lineage>
        <taxon>Bacteria</taxon>
        <taxon>Pseudomonadati</taxon>
        <taxon>Bacteroidota</taxon>
        <taxon>Flavobacteriia</taxon>
        <taxon>Flavobacteriales</taxon>
        <taxon>Flavobacteriaceae</taxon>
        <taxon>Flavobacterium</taxon>
    </lineage>
</organism>
<dbReference type="KEGG" id="fki:FK004_11065"/>
<accession>A0A2S1LPS0</accession>
<proteinExistence type="predicted"/>
<sequence length="76" mass="9342">MEFTSSNKKYNYKYKPGNFPVFLCLKHFYNYLMRAFVYQKYCSNRKMKFGRNIIHHTKIFSTFVYTNVGFWNVNIL</sequence>
<dbReference type="EMBL" id="CP020919">
    <property type="protein sequence ID" value="AWG25719.1"/>
    <property type="molecule type" value="Genomic_DNA"/>
</dbReference>
<protein>
    <submittedName>
        <fullName evidence="1">Uncharacterized protein</fullName>
    </submittedName>
</protein>
<evidence type="ECO:0000313" key="1">
    <source>
        <dbReference type="EMBL" id="AWG25719.1"/>
    </source>
</evidence>
<gene>
    <name evidence="1" type="ORF">FK004_11065</name>
</gene>
<name>A0A2S1LPS0_9FLAO</name>
<dbReference type="AlphaFoldDB" id="A0A2S1LPS0"/>
<dbReference type="Proteomes" id="UP000244677">
    <property type="component" value="Chromosome"/>
</dbReference>